<dbReference type="InterPro" id="IPR002656">
    <property type="entry name" value="Acyl_transf_3_dom"/>
</dbReference>
<dbReference type="PANTHER" id="PTHR23028">
    <property type="entry name" value="ACETYLTRANSFERASE"/>
    <property type="match status" value="1"/>
</dbReference>
<dbReference type="CDD" id="cd00037">
    <property type="entry name" value="CLECT"/>
    <property type="match status" value="1"/>
</dbReference>
<dbReference type="VEuPathDB" id="FungiDB:UREG_02187"/>
<gene>
    <name evidence="3" type="ORF">UREG_02187</name>
</gene>
<keyword evidence="4" id="KW-1185">Reference proteome</keyword>
<dbReference type="KEGG" id="ure:UREG_02187"/>
<accession>C4JEM7</accession>
<feature type="transmembrane region" description="Helical" evidence="1">
    <location>
        <begin position="378"/>
        <end position="401"/>
    </location>
</feature>
<evidence type="ECO:0000259" key="2">
    <source>
        <dbReference type="Pfam" id="PF01757"/>
    </source>
</evidence>
<evidence type="ECO:0000256" key="1">
    <source>
        <dbReference type="SAM" id="Phobius"/>
    </source>
</evidence>
<dbReference type="RefSeq" id="XP_002542671.1">
    <property type="nucleotide sequence ID" value="XM_002542625.1"/>
</dbReference>
<feature type="transmembrane region" description="Helical" evidence="1">
    <location>
        <begin position="54"/>
        <end position="75"/>
    </location>
</feature>
<dbReference type="InParanoid" id="C4JEM7"/>
<keyword evidence="1" id="KW-0472">Membrane</keyword>
<keyword evidence="1" id="KW-1133">Transmembrane helix</keyword>
<protein>
    <recommendedName>
        <fullName evidence="2">Acyltransferase 3 domain-containing protein</fullName>
    </recommendedName>
</protein>
<dbReference type="InterPro" id="IPR050879">
    <property type="entry name" value="Acyltransferase_3"/>
</dbReference>
<feature type="transmembrane region" description="Helical" evidence="1">
    <location>
        <begin position="21"/>
        <end position="42"/>
    </location>
</feature>
<evidence type="ECO:0000313" key="3">
    <source>
        <dbReference type="EMBL" id="EEP77338.1"/>
    </source>
</evidence>
<dbReference type="Pfam" id="PF01757">
    <property type="entry name" value="Acyl_transf_3"/>
    <property type="match status" value="1"/>
</dbReference>
<dbReference type="AlphaFoldDB" id="C4JEM7"/>
<dbReference type="OrthoDB" id="5405781at2759"/>
<dbReference type="PANTHER" id="PTHR23028:SF128">
    <property type="entry name" value="ACYLTRANSFERASE 3 DOMAIN-CONTAINING PROTEIN"/>
    <property type="match status" value="1"/>
</dbReference>
<evidence type="ECO:0000313" key="4">
    <source>
        <dbReference type="Proteomes" id="UP000002058"/>
    </source>
</evidence>
<sequence>MAPPKKRDDNWIDGLRGLASFIVVTGHLCVAFAPILHSPAAAVDRGPILFQLPIFRLCVGGRAAVALFFLVTGFVNAMNPIKHFNNGNLGVALPSLARAAFTRFGRLILPTNAAALVAWVVCQFGGFNLARIVESDWIRSVSKAPGPTPWEAIKALMHNMVFFWHDGSGTYDPTHWAVLYFLRGSMKVYLTLLATSLVKTRWRVAIIILLHSFSWWTKDYITGINIYSGMLFAQLHATLGARSTSLLPKPVPTILILTGLIICSYPQNNPDWMLWSSFLKSVMTAVIPPSATGFINRYWVNIGTSTLVLGVFTSRNARRILSLPLFNFLGRVSFAVYLLHDTLIRSMLTWMIYGANVGKTDLSVVNEKGRPINRVPPAGAGVFLVAIPVFYVVLYAVAYLWTMHVDVWCANAVVRVRDIMFKKDDGGGVVNGRGGGSVAEKEMELQQQQRQPLMQGDAPVLPVTNHHVSS</sequence>
<feature type="transmembrane region" description="Helical" evidence="1">
    <location>
        <begin position="320"/>
        <end position="339"/>
    </location>
</feature>
<reference evidence="4" key="1">
    <citation type="journal article" date="2009" name="Genome Res.">
        <title>Comparative genomic analyses of the human fungal pathogens Coccidioides and their relatives.</title>
        <authorList>
            <person name="Sharpton T.J."/>
            <person name="Stajich J.E."/>
            <person name="Rounsley S.D."/>
            <person name="Gardner M.J."/>
            <person name="Wortman J.R."/>
            <person name="Jordar V.S."/>
            <person name="Maiti R."/>
            <person name="Kodira C.D."/>
            <person name="Neafsey D.E."/>
            <person name="Zeng Q."/>
            <person name="Hung C.-Y."/>
            <person name="McMahan C."/>
            <person name="Muszewska A."/>
            <person name="Grynberg M."/>
            <person name="Mandel M.A."/>
            <person name="Kellner E.M."/>
            <person name="Barker B.M."/>
            <person name="Galgiani J.N."/>
            <person name="Orbach M.J."/>
            <person name="Kirkland T.N."/>
            <person name="Cole G.T."/>
            <person name="Henn M.R."/>
            <person name="Birren B.W."/>
            <person name="Taylor J.W."/>
        </authorList>
    </citation>
    <scope>NUCLEOTIDE SEQUENCE [LARGE SCALE GENOMIC DNA]</scope>
    <source>
        <strain evidence="4">UAMH 1704</strain>
    </source>
</reference>
<dbReference type="Proteomes" id="UP000002058">
    <property type="component" value="Unassembled WGS sequence"/>
</dbReference>
<dbReference type="eggNOG" id="ENOG502SMN6">
    <property type="taxonomic scope" value="Eukaryota"/>
</dbReference>
<keyword evidence="1" id="KW-0812">Transmembrane</keyword>
<dbReference type="HOGENOM" id="CLU_005679_4_0_1"/>
<name>C4JEM7_UNCRE</name>
<dbReference type="OMA" id="EYDGTQW"/>
<dbReference type="GeneID" id="8440867"/>
<organism evidence="3 4">
    <name type="scientific">Uncinocarpus reesii (strain UAMH 1704)</name>
    <dbReference type="NCBI Taxonomy" id="336963"/>
    <lineage>
        <taxon>Eukaryota</taxon>
        <taxon>Fungi</taxon>
        <taxon>Dikarya</taxon>
        <taxon>Ascomycota</taxon>
        <taxon>Pezizomycotina</taxon>
        <taxon>Eurotiomycetes</taxon>
        <taxon>Eurotiomycetidae</taxon>
        <taxon>Onygenales</taxon>
        <taxon>Onygenaceae</taxon>
        <taxon>Uncinocarpus</taxon>
    </lineage>
</organism>
<dbReference type="GO" id="GO:0016747">
    <property type="term" value="F:acyltransferase activity, transferring groups other than amino-acyl groups"/>
    <property type="evidence" value="ECO:0007669"/>
    <property type="project" value="InterPro"/>
</dbReference>
<proteinExistence type="predicted"/>
<feature type="domain" description="Acyltransferase 3" evidence="2">
    <location>
        <begin position="10"/>
        <end position="387"/>
    </location>
</feature>
<dbReference type="EMBL" id="CH476615">
    <property type="protein sequence ID" value="EEP77338.1"/>
    <property type="molecule type" value="Genomic_DNA"/>
</dbReference>